<evidence type="ECO:0000313" key="2">
    <source>
        <dbReference type="Proteomes" id="UP000006177"/>
    </source>
</evidence>
<organism evidence="1 2">
    <name type="scientific">Leptospirillum ferriphilum (strain ML-04)</name>
    <dbReference type="NCBI Taxonomy" id="1048260"/>
    <lineage>
        <taxon>Bacteria</taxon>
        <taxon>Pseudomonadati</taxon>
        <taxon>Nitrospirota</taxon>
        <taxon>Nitrospiria</taxon>
        <taxon>Nitrospirales</taxon>
        <taxon>Nitrospiraceae</taxon>
        <taxon>Leptospirillum</taxon>
    </lineage>
</organism>
<evidence type="ECO:0008006" key="3">
    <source>
        <dbReference type="Google" id="ProtNLM"/>
    </source>
</evidence>
<accession>J9Z9T5</accession>
<dbReference type="Proteomes" id="UP000006177">
    <property type="component" value="Chromosome"/>
</dbReference>
<dbReference type="AlphaFoldDB" id="J9Z9T5"/>
<reference evidence="1 2" key="1">
    <citation type="journal article" date="2011" name="J. Microbiol.">
        <title>Complete genome of Leptospirillum ferriphilum ML-04 provides insight into its physiology and environmental adaptation.</title>
        <authorList>
            <person name="Mi S."/>
            <person name="Song J."/>
            <person name="Lin J."/>
            <person name="Che Y."/>
            <person name="Zheng H."/>
            <person name="Lin J."/>
        </authorList>
    </citation>
    <scope>NUCLEOTIDE SEQUENCE [LARGE SCALE GENOMIC DNA]</scope>
    <source>
        <strain evidence="1 2">ML-04</strain>
    </source>
</reference>
<dbReference type="HOGENOM" id="CLU_073561_0_0_0"/>
<dbReference type="EMBL" id="CP002919">
    <property type="protein sequence ID" value="AFS52921.1"/>
    <property type="molecule type" value="Genomic_DNA"/>
</dbReference>
<dbReference type="KEGG" id="lfi:LFML04_0686"/>
<dbReference type="PATRIC" id="fig|1048260.3.peg.738"/>
<gene>
    <name evidence="1" type="ordered locus">LFML04_0686</name>
</gene>
<proteinExistence type="predicted"/>
<sequence>MAGLSDVYNALASFITGILYPNGTSQPSAISYNGSNVSFRVYPGWPVAEDLDNDLAAGIVNINVYPRPEERNVSTLPSPWQITNAPAPTVTVTVSGLSVTIGGTITAGNVVTIFYDGTAVGYIVQPTDTLDSIASSLGSLISGASVSGSTVTLPSGAYGVSAQVSAPVTAIYDVKEQRRTFQIVTWAPSPVLRDQVVEFIDAVLGGTYRLTLPDGSMCTLMYERSPMDDLLQKEGAWRRDLFYHVVWATTLTQTFVPVVNTNVQTTLEPA</sequence>
<dbReference type="STRING" id="1048260.LFML04_0686"/>
<name>J9Z9T5_LEPFM</name>
<protein>
    <recommendedName>
        <fullName evidence="3">Phage protein</fullName>
    </recommendedName>
</protein>
<dbReference type="RefSeq" id="WP_014960431.1">
    <property type="nucleotide sequence ID" value="NC_018649.1"/>
</dbReference>
<evidence type="ECO:0000313" key="1">
    <source>
        <dbReference type="EMBL" id="AFS52921.1"/>
    </source>
</evidence>